<evidence type="ECO:0000313" key="2">
    <source>
        <dbReference type="Proteomes" id="UP000183982"/>
    </source>
</evidence>
<gene>
    <name evidence="1" type="ORF">SAMN05444000_10937</name>
</gene>
<dbReference type="Gene3D" id="3.30.10.10">
    <property type="entry name" value="Trypsin Inhibitor V, subunit A"/>
    <property type="match status" value="1"/>
</dbReference>
<dbReference type="Proteomes" id="UP000183982">
    <property type="component" value="Unassembled WGS sequence"/>
</dbReference>
<accession>A0A1M6JIV9</accession>
<evidence type="ECO:0000313" key="1">
    <source>
        <dbReference type="EMBL" id="SHJ46668.1"/>
    </source>
</evidence>
<dbReference type="EMBL" id="FQZQ01000009">
    <property type="protein sequence ID" value="SHJ46668.1"/>
    <property type="molecule type" value="Genomic_DNA"/>
</dbReference>
<organism evidence="1 2">
    <name type="scientific">Shimia gijangensis</name>
    <dbReference type="NCBI Taxonomy" id="1470563"/>
    <lineage>
        <taxon>Bacteria</taxon>
        <taxon>Pseudomonadati</taxon>
        <taxon>Pseudomonadota</taxon>
        <taxon>Alphaproteobacteria</taxon>
        <taxon>Rhodobacterales</taxon>
        <taxon>Roseobacteraceae</taxon>
    </lineage>
</organism>
<sequence length="90" mass="9747">MKWLGLTTLILLAACIGEDETETVMPGSKTCDPAAFEFLIGQPKESLNGVLTPKTLRVLGENAAMTMDHQPERLNVFHDESGKITKVSCG</sequence>
<dbReference type="InterPro" id="IPR021719">
    <property type="entry name" value="Prot_inh_I78"/>
</dbReference>
<dbReference type="OrthoDB" id="8724542at2"/>
<proteinExistence type="predicted"/>
<dbReference type="RefSeq" id="WP_073252117.1">
    <property type="nucleotide sequence ID" value="NZ_FQZQ01000009.1"/>
</dbReference>
<dbReference type="PROSITE" id="PS51257">
    <property type="entry name" value="PROKAR_LIPOPROTEIN"/>
    <property type="match status" value="1"/>
</dbReference>
<dbReference type="Pfam" id="PF11720">
    <property type="entry name" value="Inhibitor_I78"/>
    <property type="match status" value="1"/>
</dbReference>
<protein>
    <submittedName>
        <fullName evidence="1">Peptidase inhibitor I78 family protein</fullName>
    </submittedName>
</protein>
<keyword evidence="2" id="KW-1185">Reference proteome</keyword>
<dbReference type="STRING" id="1470563.SAMN05444000_10937"/>
<dbReference type="AlphaFoldDB" id="A0A1M6JIV9"/>
<name>A0A1M6JIV9_9RHOB</name>
<reference evidence="2" key="1">
    <citation type="submission" date="2016-11" db="EMBL/GenBank/DDBJ databases">
        <authorList>
            <person name="Varghese N."/>
            <person name="Submissions S."/>
        </authorList>
    </citation>
    <scope>NUCLEOTIDE SEQUENCE [LARGE SCALE GENOMIC DNA]</scope>
    <source>
        <strain evidence="2">DSM 100564</strain>
    </source>
</reference>